<sequence length="62" mass="6966">MMMHMLQSCDFVRCHMQVTVPASVSWLCQLSRTQQPLTPKAGPDQPFAYPTLSTLNSIPTRS</sequence>
<dbReference type="AlphaFoldDB" id="A0A5B7F2Q0"/>
<name>A0A5B7F2Q0_PORTR</name>
<accession>A0A5B7F2Q0</accession>
<gene>
    <name evidence="1" type="ORF">E2C01_035250</name>
</gene>
<dbReference type="Proteomes" id="UP000324222">
    <property type="component" value="Unassembled WGS sequence"/>
</dbReference>
<keyword evidence="2" id="KW-1185">Reference proteome</keyword>
<evidence type="ECO:0000313" key="1">
    <source>
        <dbReference type="EMBL" id="MPC41650.1"/>
    </source>
</evidence>
<organism evidence="1 2">
    <name type="scientific">Portunus trituberculatus</name>
    <name type="common">Swimming crab</name>
    <name type="synonym">Neptunus trituberculatus</name>
    <dbReference type="NCBI Taxonomy" id="210409"/>
    <lineage>
        <taxon>Eukaryota</taxon>
        <taxon>Metazoa</taxon>
        <taxon>Ecdysozoa</taxon>
        <taxon>Arthropoda</taxon>
        <taxon>Crustacea</taxon>
        <taxon>Multicrustacea</taxon>
        <taxon>Malacostraca</taxon>
        <taxon>Eumalacostraca</taxon>
        <taxon>Eucarida</taxon>
        <taxon>Decapoda</taxon>
        <taxon>Pleocyemata</taxon>
        <taxon>Brachyura</taxon>
        <taxon>Eubrachyura</taxon>
        <taxon>Portunoidea</taxon>
        <taxon>Portunidae</taxon>
        <taxon>Portuninae</taxon>
        <taxon>Portunus</taxon>
    </lineage>
</organism>
<comment type="caution">
    <text evidence="1">The sequence shown here is derived from an EMBL/GenBank/DDBJ whole genome shotgun (WGS) entry which is preliminary data.</text>
</comment>
<protein>
    <submittedName>
        <fullName evidence="1">Uncharacterized protein</fullName>
    </submittedName>
</protein>
<proteinExistence type="predicted"/>
<evidence type="ECO:0000313" key="2">
    <source>
        <dbReference type="Proteomes" id="UP000324222"/>
    </source>
</evidence>
<dbReference type="EMBL" id="VSRR010005138">
    <property type="protein sequence ID" value="MPC41650.1"/>
    <property type="molecule type" value="Genomic_DNA"/>
</dbReference>
<reference evidence="1 2" key="1">
    <citation type="submission" date="2019-05" db="EMBL/GenBank/DDBJ databases">
        <title>Another draft genome of Portunus trituberculatus and its Hox gene families provides insights of decapod evolution.</title>
        <authorList>
            <person name="Jeong J.-H."/>
            <person name="Song I."/>
            <person name="Kim S."/>
            <person name="Choi T."/>
            <person name="Kim D."/>
            <person name="Ryu S."/>
            <person name="Kim W."/>
        </authorList>
    </citation>
    <scope>NUCLEOTIDE SEQUENCE [LARGE SCALE GENOMIC DNA]</scope>
    <source>
        <tissue evidence="1">Muscle</tissue>
    </source>
</reference>